<keyword evidence="2" id="KW-1185">Reference proteome</keyword>
<protein>
    <recommendedName>
        <fullName evidence="3">DUF4352 domain-containing protein</fullName>
    </recommendedName>
</protein>
<dbReference type="RefSeq" id="WP_185000826.1">
    <property type="nucleotide sequence ID" value="NZ_BAAAUI010000024.1"/>
</dbReference>
<dbReference type="Proteomes" id="UP000533598">
    <property type="component" value="Unassembled WGS sequence"/>
</dbReference>
<sequence>MKRAAFATAVCGLTLGATGCLPALPEQHGASGQYTASVPRTAQFGQRYSWADGVSVEFSRPTTLSSPLIGPGRRGVQLTMTVSNGGSAPLRLPMTKLDGTFSERGTGRIVDAEPLVDKVGKIGISPDAPELPAGRSVHWQIGFSVSDQAGTLLVAASPEQGTKYQDVTFAGEV</sequence>
<name>A0A7W7C567_9PSEU</name>
<evidence type="ECO:0000313" key="1">
    <source>
        <dbReference type="EMBL" id="MBB4674741.1"/>
    </source>
</evidence>
<evidence type="ECO:0008006" key="3">
    <source>
        <dbReference type="Google" id="ProtNLM"/>
    </source>
</evidence>
<accession>A0A7W7C567</accession>
<dbReference type="AlphaFoldDB" id="A0A7W7C567"/>
<evidence type="ECO:0000313" key="2">
    <source>
        <dbReference type="Proteomes" id="UP000533598"/>
    </source>
</evidence>
<reference evidence="1 2" key="1">
    <citation type="submission" date="2020-08" db="EMBL/GenBank/DDBJ databases">
        <title>Sequencing the genomes of 1000 actinobacteria strains.</title>
        <authorList>
            <person name="Klenk H.-P."/>
        </authorList>
    </citation>
    <scope>NUCLEOTIDE SEQUENCE [LARGE SCALE GENOMIC DNA]</scope>
    <source>
        <strain evidence="1 2">DSM 44230</strain>
    </source>
</reference>
<dbReference type="PROSITE" id="PS51257">
    <property type="entry name" value="PROKAR_LIPOPROTEIN"/>
    <property type="match status" value="1"/>
</dbReference>
<proteinExistence type="predicted"/>
<gene>
    <name evidence="1" type="ORF">HNR67_000859</name>
</gene>
<organism evidence="1 2">
    <name type="scientific">Crossiella cryophila</name>
    <dbReference type="NCBI Taxonomy" id="43355"/>
    <lineage>
        <taxon>Bacteria</taxon>
        <taxon>Bacillati</taxon>
        <taxon>Actinomycetota</taxon>
        <taxon>Actinomycetes</taxon>
        <taxon>Pseudonocardiales</taxon>
        <taxon>Pseudonocardiaceae</taxon>
        <taxon>Crossiella</taxon>
    </lineage>
</organism>
<comment type="caution">
    <text evidence="1">The sequence shown here is derived from an EMBL/GenBank/DDBJ whole genome shotgun (WGS) entry which is preliminary data.</text>
</comment>
<dbReference type="EMBL" id="JACHMH010000001">
    <property type="protein sequence ID" value="MBB4674741.1"/>
    <property type="molecule type" value="Genomic_DNA"/>
</dbReference>